<dbReference type="AlphaFoldDB" id="A0A344PM96"/>
<gene>
    <name evidence="1" type="ORF">DRW48_13170</name>
</gene>
<reference evidence="2" key="1">
    <citation type="submission" date="2018-07" db="EMBL/GenBank/DDBJ databases">
        <title>Genome sequencing of Paracoccus sp. SC2-6.</title>
        <authorList>
            <person name="Heo J."/>
            <person name="Kim S.-J."/>
            <person name="Kwon S.-W."/>
        </authorList>
    </citation>
    <scope>NUCLEOTIDE SEQUENCE [LARGE SCALE GENOMIC DNA]</scope>
    <source>
        <strain evidence="2">SC2-6</strain>
    </source>
</reference>
<protein>
    <submittedName>
        <fullName evidence="1">Uncharacterized protein</fullName>
    </submittedName>
</protein>
<evidence type="ECO:0000313" key="2">
    <source>
        <dbReference type="Proteomes" id="UP000252023"/>
    </source>
</evidence>
<name>A0A344PM96_9RHOB</name>
<proteinExistence type="predicted"/>
<dbReference type="Proteomes" id="UP000252023">
    <property type="component" value="Chromosome"/>
</dbReference>
<keyword evidence="2" id="KW-1185">Reference proteome</keyword>
<dbReference type="EMBL" id="CP030918">
    <property type="protein sequence ID" value="AXC50501.1"/>
    <property type="molecule type" value="Genomic_DNA"/>
</dbReference>
<organism evidence="1 2">
    <name type="scientific">Paracoccus suum</name>
    <dbReference type="NCBI Taxonomy" id="2259340"/>
    <lineage>
        <taxon>Bacteria</taxon>
        <taxon>Pseudomonadati</taxon>
        <taxon>Pseudomonadota</taxon>
        <taxon>Alphaproteobacteria</taxon>
        <taxon>Rhodobacterales</taxon>
        <taxon>Paracoccaceae</taxon>
        <taxon>Paracoccus</taxon>
    </lineage>
</organism>
<sequence length="138" mass="15344">MRTGLLAPFFRSGEERRCHPLQQLLNRGVCREQAPVTVHRQGGLRKMPLQGSVDRLARRGKLGCVQGALRKVRSVSGGIEDQVTVAQRQGEPLCQIQHHRTTGLGPPGFHKAEVALRYVRVERQFKLAEPATLTPPPL</sequence>
<dbReference type="KEGG" id="pars:DRW48_13170"/>
<evidence type="ECO:0000313" key="1">
    <source>
        <dbReference type="EMBL" id="AXC50501.1"/>
    </source>
</evidence>
<accession>A0A344PM96</accession>